<protein>
    <submittedName>
        <fullName evidence="2">Uncharacterized protein</fullName>
    </submittedName>
</protein>
<dbReference type="EMBL" id="KV722386">
    <property type="protein sequence ID" value="OCH91360.1"/>
    <property type="molecule type" value="Genomic_DNA"/>
</dbReference>
<evidence type="ECO:0000313" key="2">
    <source>
        <dbReference type="EMBL" id="OCH91360.1"/>
    </source>
</evidence>
<feature type="region of interest" description="Disordered" evidence="1">
    <location>
        <begin position="150"/>
        <end position="179"/>
    </location>
</feature>
<gene>
    <name evidence="2" type="ORF">OBBRIDRAFT_526450</name>
</gene>
<keyword evidence="3" id="KW-1185">Reference proteome</keyword>
<proteinExistence type="predicted"/>
<evidence type="ECO:0000313" key="3">
    <source>
        <dbReference type="Proteomes" id="UP000250043"/>
    </source>
</evidence>
<evidence type="ECO:0000256" key="1">
    <source>
        <dbReference type="SAM" id="MobiDB-lite"/>
    </source>
</evidence>
<organism evidence="2 3">
    <name type="scientific">Obba rivulosa</name>
    <dbReference type="NCBI Taxonomy" id="1052685"/>
    <lineage>
        <taxon>Eukaryota</taxon>
        <taxon>Fungi</taxon>
        <taxon>Dikarya</taxon>
        <taxon>Basidiomycota</taxon>
        <taxon>Agaricomycotina</taxon>
        <taxon>Agaricomycetes</taxon>
        <taxon>Polyporales</taxon>
        <taxon>Gelatoporiaceae</taxon>
        <taxon>Obba</taxon>
    </lineage>
</organism>
<accession>A0A8E2DKD7</accession>
<sequence>MSQTASVSTRGTSRVHLRSRKRALNLAKSCIGQHWNWDGDISLDSDVSDVSPASPCISTAGDWSSGDDTDVASDVLSVYHRRASAKNHRRDVEMMSHKLARLGIHAGDVSDAESSSSTGTLVEKLISSMSAARLDPSVTLCRAHCPALSLSSNDDSDTEESSSSSSYGSARGVRSPRRPTAREILRKAAFPHHSLPAVPAVPRSRARRATAPYPVPATSLSGAFVYSAATSHAFTCGAWNGDLLVAPICEQGTVADADWEMEDASMRMADLSLHKTSMRFDRLNGTWFPFTFNHGNPY</sequence>
<name>A0A8E2DKD7_9APHY</name>
<dbReference type="AlphaFoldDB" id="A0A8E2DKD7"/>
<dbReference type="Proteomes" id="UP000250043">
    <property type="component" value="Unassembled WGS sequence"/>
</dbReference>
<reference evidence="2 3" key="1">
    <citation type="submission" date="2016-07" db="EMBL/GenBank/DDBJ databases">
        <title>Draft genome of the white-rot fungus Obba rivulosa 3A-2.</title>
        <authorList>
            <consortium name="DOE Joint Genome Institute"/>
            <person name="Miettinen O."/>
            <person name="Riley R."/>
            <person name="Acob R."/>
            <person name="Barry K."/>
            <person name="Cullen D."/>
            <person name="De Vries R."/>
            <person name="Hainaut M."/>
            <person name="Hatakka A."/>
            <person name="Henrissat B."/>
            <person name="Hilden K."/>
            <person name="Kuo R."/>
            <person name="Labutti K."/>
            <person name="Lipzen A."/>
            <person name="Makela M.R."/>
            <person name="Sandor L."/>
            <person name="Spatafora J.W."/>
            <person name="Grigoriev I.V."/>
            <person name="Hibbett D.S."/>
        </authorList>
    </citation>
    <scope>NUCLEOTIDE SEQUENCE [LARGE SCALE GENOMIC DNA]</scope>
    <source>
        <strain evidence="2 3">3A-2</strain>
    </source>
</reference>